<dbReference type="InterPro" id="IPR008168">
    <property type="entry name" value="Cyt_C_IC"/>
</dbReference>
<dbReference type="InterPro" id="IPR032858">
    <property type="entry name" value="CcoP_N"/>
</dbReference>
<keyword evidence="8 19" id="KW-0679">Respiratory chain</keyword>
<evidence type="ECO:0000256" key="14">
    <source>
        <dbReference type="ARBA" id="ARBA00022989"/>
    </source>
</evidence>
<evidence type="ECO:0000256" key="19">
    <source>
        <dbReference type="PIRNR" id="PIRNR000006"/>
    </source>
</evidence>
<organism evidence="22 23">
    <name type="scientific">Hyphobacterium vulgare</name>
    <dbReference type="NCBI Taxonomy" id="1736751"/>
    <lineage>
        <taxon>Bacteria</taxon>
        <taxon>Pseudomonadati</taxon>
        <taxon>Pseudomonadota</taxon>
        <taxon>Alphaproteobacteria</taxon>
        <taxon>Maricaulales</taxon>
        <taxon>Maricaulaceae</taxon>
        <taxon>Hyphobacterium</taxon>
    </lineage>
</organism>
<keyword evidence="5 19" id="KW-1003">Cell membrane</keyword>
<gene>
    <name evidence="22" type="primary">ccoP</name>
    <name evidence="22" type="ORF">ACFOOR_14980</name>
</gene>
<keyword evidence="18 19" id="KW-0472">Membrane</keyword>
<evidence type="ECO:0000256" key="1">
    <source>
        <dbReference type="ARBA" id="ARBA00004533"/>
    </source>
</evidence>
<comment type="function">
    <text evidence="19">C-type cytochrome. Part of the cbb3-type cytochrome c oxidase complex.</text>
</comment>
<dbReference type="EMBL" id="JBHRSV010000031">
    <property type="protein sequence ID" value="MFC2927409.1"/>
    <property type="molecule type" value="Genomic_DNA"/>
</dbReference>
<keyword evidence="4 19" id="KW-0813">Transport</keyword>
<dbReference type="Proteomes" id="UP001595379">
    <property type="component" value="Unassembled WGS sequence"/>
</dbReference>
<reference evidence="23" key="1">
    <citation type="journal article" date="2019" name="Int. J. Syst. Evol. Microbiol.">
        <title>The Global Catalogue of Microorganisms (GCM) 10K type strain sequencing project: providing services to taxonomists for standard genome sequencing and annotation.</title>
        <authorList>
            <consortium name="The Broad Institute Genomics Platform"/>
            <consortium name="The Broad Institute Genome Sequencing Center for Infectious Disease"/>
            <person name="Wu L."/>
            <person name="Ma J."/>
        </authorList>
    </citation>
    <scope>NUCLEOTIDE SEQUENCE [LARGE SCALE GENOMIC DNA]</scope>
    <source>
        <strain evidence="23">KCTC 52487</strain>
    </source>
</reference>
<evidence type="ECO:0000256" key="15">
    <source>
        <dbReference type="ARBA" id="ARBA00023002"/>
    </source>
</evidence>
<comment type="subcellular location">
    <subcellularLocation>
        <location evidence="1 19">Cell inner membrane</location>
    </subcellularLocation>
</comment>
<evidence type="ECO:0000313" key="23">
    <source>
        <dbReference type="Proteomes" id="UP001595379"/>
    </source>
</evidence>
<dbReference type="PANTHER" id="PTHR33751">
    <property type="entry name" value="CBB3-TYPE CYTOCHROME C OXIDASE SUBUNIT FIXP"/>
    <property type="match status" value="1"/>
</dbReference>
<evidence type="ECO:0000256" key="9">
    <source>
        <dbReference type="ARBA" id="ARBA00022692"/>
    </source>
</evidence>
<evidence type="ECO:0000256" key="11">
    <source>
        <dbReference type="ARBA" id="ARBA00022737"/>
    </source>
</evidence>
<dbReference type="RefSeq" id="WP_343165252.1">
    <property type="nucleotide sequence ID" value="NZ_JBHRSV010000031.1"/>
</dbReference>
<keyword evidence="14 20" id="KW-1133">Transmembrane helix</keyword>
<dbReference type="InterPro" id="IPR050597">
    <property type="entry name" value="Cytochrome_c_Oxidase_Subunit"/>
</dbReference>
<feature type="transmembrane region" description="Helical" evidence="20">
    <location>
        <begin position="33"/>
        <end position="51"/>
    </location>
</feature>
<comment type="similarity">
    <text evidence="3 19">Belongs to the CcoP / FixP family.</text>
</comment>
<comment type="pathway">
    <text evidence="2 19">Energy metabolism; oxidative phosphorylation.</text>
</comment>
<name>A0ABV7A1A3_9PROT</name>
<feature type="domain" description="Cytochrome c" evidence="21">
    <location>
        <begin position="112"/>
        <end position="201"/>
    </location>
</feature>
<protein>
    <recommendedName>
        <fullName evidence="19">Cbb3-type cytochrome c oxidase subunit</fullName>
    </recommendedName>
</protein>
<dbReference type="Pfam" id="PF13442">
    <property type="entry name" value="Cytochrome_CBB3"/>
    <property type="match status" value="1"/>
</dbReference>
<evidence type="ECO:0000256" key="10">
    <source>
        <dbReference type="ARBA" id="ARBA00022723"/>
    </source>
</evidence>
<dbReference type="SUPFAM" id="SSF46626">
    <property type="entry name" value="Cytochrome c"/>
    <property type="match status" value="2"/>
</dbReference>
<dbReference type="InterPro" id="IPR038414">
    <property type="entry name" value="CcoP_N_sf"/>
</dbReference>
<dbReference type="Gene3D" id="1.10.760.10">
    <property type="entry name" value="Cytochrome c-like domain"/>
    <property type="match status" value="2"/>
</dbReference>
<dbReference type="InterPro" id="IPR036909">
    <property type="entry name" value="Cyt_c-like_dom_sf"/>
</dbReference>
<dbReference type="Gene3D" id="6.10.280.130">
    <property type="match status" value="1"/>
</dbReference>
<evidence type="ECO:0000256" key="5">
    <source>
        <dbReference type="ARBA" id="ARBA00022475"/>
    </source>
</evidence>
<evidence type="ECO:0000259" key="21">
    <source>
        <dbReference type="PROSITE" id="PS51007"/>
    </source>
</evidence>
<comment type="caution">
    <text evidence="22">The sequence shown here is derived from an EMBL/GenBank/DDBJ whole genome shotgun (WGS) entry which is preliminary data.</text>
</comment>
<dbReference type="Pfam" id="PF14715">
    <property type="entry name" value="FixP_N"/>
    <property type="match status" value="1"/>
</dbReference>
<keyword evidence="9 20" id="KW-0812">Transmembrane</keyword>
<evidence type="ECO:0000256" key="3">
    <source>
        <dbReference type="ARBA" id="ARBA00006113"/>
    </source>
</evidence>
<keyword evidence="11" id="KW-0677">Repeat</keyword>
<keyword evidence="16 19" id="KW-0408">Iron</keyword>
<keyword evidence="13 19" id="KW-0249">Electron transport</keyword>
<keyword evidence="10 19" id="KW-0479">Metal-binding</keyword>
<dbReference type="PIRSF" id="PIRSF000006">
    <property type="entry name" value="Cbb3-Cox_fixP"/>
    <property type="match status" value="1"/>
</dbReference>
<evidence type="ECO:0000256" key="17">
    <source>
        <dbReference type="ARBA" id="ARBA00023065"/>
    </source>
</evidence>
<feature type="domain" description="Cytochrome c" evidence="21">
    <location>
        <begin position="208"/>
        <end position="289"/>
    </location>
</feature>
<dbReference type="PRINTS" id="PR00605">
    <property type="entry name" value="CYTCHROMECIC"/>
</dbReference>
<dbReference type="InterPro" id="IPR009056">
    <property type="entry name" value="Cyt_c-like_dom"/>
</dbReference>
<evidence type="ECO:0000256" key="20">
    <source>
        <dbReference type="SAM" id="Phobius"/>
    </source>
</evidence>
<evidence type="ECO:0000256" key="2">
    <source>
        <dbReference type="ARBA" id="ARBA00004673"/>
    </source>
</evidence>
<comment type="cofactor">
    <cofactor evidence="19">
        <name>heme c</name>
        <dbReference type="ChEBI" id="CHEBI:61717"/>
    </cofactor>
    <text evidence="19">Binds 2 heme C groups per subunit.</text>
</comment>
<comment type="subunit">
    <text evidence="19">Component of the cbb3-type cytochrome c oxidase.</text>
</comment>
<evidence type="ECO:0000256" key="4">
    <source>
        <dbReference type="ARBA" id="ARBA00022448"/>
    </source>
</evidence>
<dbReference type="NCBIfam" id="TIGR00782">
    <property type="entry name" value="ccoP"/>
    <property type="match status" value="1"/>
</dbReference>
<evidence type="ECO:0000256" key="12">
    <source>
        <dbReference type="ARBA" id="ARBA00022781"/>
    </source>
</evidence>
<keyword evidence="17 19" id="KW-0406">Ion transport</keyword>
<keyword evidence="23" id="KW-1185">Reference proteome</keyword>
<evidence type="ECO:0000256" key="8">
    <source>
        <dbReference type="ARBA" id="ARBA00022660"/>
    </source>
</evidence>
<proteinExistence type="inferred from homology"/>
<evidence type="ECO:0000256" key="7">
    <source>
        <dbReference type="ARBA" id="ARBA00022617"/>
    </source>
</evidence>
<dbReference type="PANTHER" id="PTHR33751:SF1">
    <property type="entry name" value="CBB3-TYPE CYTOCHROME C OXIDASE SUBUNIT FIXP"/>
    <property type="match status" value="1"/>
</dbReference>
<dbReference type="InterPro" id="IPR004678">
    <property type="entry name" value="Cyt_c_oxidase_cbb3_su3"/>
</dbReference>
<sequence length="304" mass="32992">MAEHNHKDEVTGVDTTGHEWDGIRELDNPLPRWWLWIFYACVAWSVVYMVFMPALPAPPGFEGFTRGLTGNSERVNVAQQMADLQASRSTNFERLQNADFAGIESDPELFRFAIAAGRSAFGDNCATCHGSGGGGAVGYPNLNDDIWLWGGTFEDIRYTLHVGIRSDHPDTRFSQMPAFGRDELLSQAEIRDVTQYVLQMAGQSFDAAAASRGAETYDMQCASCHMADGLGDQAQGAPNLTDADWLYGGSAAQIEATIHRGPYGVMPSWEGRLSEPMITALATYVYSLGGGQEDNGDVMGAGGQ</sequence>
<keyword evidence="15 19" id="KW-0560">Oxidoreductase</keyword>
<evidence type="ECO:0000313" key="22">
    <source>
        <dbReference type="EMBL" id="MFC2927409.1"/>
    </source>
</evidence>
<dbReference type="PROSITE" id="PS51007">
    <property type="entry name" value="CYTC"/>
    <property type="match status" value="2"/>
</dbReference>
<keyword evidence="6 19" id="KW-0997">Cell inner membrane</keyword>
<dbReference type="Pfam" id="PF00034">
    <property type="entry name" value="Cytochrom_C"/>
    <property type="match status" value="1"/>
</dbReference>
<evidence type="ECO:0000256" key="13">
    <source>
        <dbReference type="ARBA" id="ARBA00022982"/>
    </source>
</evidence>
<keyword evidence="12 19" id="KW-0375">Hydrogen ion transport</keyword>
<accession>A0ABV7A1A3</accession>
<keyword evidence="7 19" id="KW-0349">Heme</keyword>
<evidence type="ECO:0000256" key="16">
    <source>
        <dbReference type="ARBA" id="ARBA00023004"/>
    </source>
</evidence>
<evidence type="ECO:0000256" key="6">
    <source>
        <dbReference type="ARBA" id="ARBA00022519"/>
    </source>
</evidence>
<evidence type="ECO:0000256" key="18">
    <source>
        <dbReference type="ARBA" id="ARBA00023136"/>
    </source>
</evidence>